<dbReference type="InterPro" id="IPR043129">
    <property type="entry name" value="ATPase_NBD"/>
</dbReference>
<evidence type="ECO:0000313" key="10">
    <source>
        <dbReference type="EMBL" id="OSQ40803.1"/>
    </source>
</evidence>
<dbReference type="PROSITE" id="PS01125">
    <property type="entry name" value="ROK"/>
    <property type="match status" value="1"/>
</dbReference>
<dbReference type="InterPro" id="IPR049874">
    <property type="entry name" value="ROK_cs"/>
</dbReference>
<keyword evidence="5" id="KW-0418">Kinase</keyword>
<dbReference type="PANTHER" id="PTHR18964">
    <property type="entry name" value="ROK (REPRESSOR, ORF, KINASE) FAMILY"/>
    <property type="match status" value="1"/>
</dbReference>
<dbReference type="PANTHER" id="PTHR18964:SF162">
    <property type="entry name" value="N-ACETYL-D-GLUCOSAMINE KINASE"/>
    <property type="match status" value="1"/>
</dbReference>
<dbReference type="AlphaFoldDB" id="A0A1Y2L5Q2"/>
<dbReference type="GO" id="GO:0005524">
    <property type="term" value="F:ATP binding"/>
    <property type="evidence" value="ECO:0007669"/>
    <property type="project" value="UniProtKB-KW"/>
</dbReference>
<keyword evidence="7" id="KW-0067">ATP-binding</keyword>
<keyword evidence="8" id="KW-0119">Carbohydrate metabolism</keyword>
<name>A0A1Y2L5Q2_9PROT</name>
<evidence type="ECO:0000256" key="8">
    <source>
        <dbReference type="ARBA" id="ARBA00023277"/>
    </source>
</evidence>
<organism evidence="10 11">
    <name type="scientific">Thalassospira mesophila</name>
    <dbReference type="NCBI Taxonomy" id="1293891"/>
    <lineage>
        <taxon>Bacteria</taxon>
        <taxon>Pseudomonadati</taxon>
        <taxon>Pseudomonadota</taxon>
        <taxon>Alphaproteobacteria</taxon>
        <taxon>Rhodospirillales</taxon>
        <taxon>Thalassospiraceae</taxon>
        <taxon>Thalassospira</taxon>
    </lineage>
</organism>
<evidence type="ECO:0000256" key="2">
    <source>
        <dbReference type="ARBA" id="ARBA00022679"/>
    </source>
</evidence>
<dbReference type="RefSeq" id="WP_085579486.1">
    <property type="nucleotide sequence ID" value="NZ_JFKA01000001.1"/>
</dbReference>
<dbReference type="GO" id="GO:0045127">
    <property type="term" value="F:N-acetylglucosamine kinase activity"/>
    <property type="evidence" value="ECO:0007669"/>
    <property type="project" value="UniProtKB-EC"/>
</dbReference>
<dbReference type="Pfam" id="PF00480">
    <property type="entry name" value="ROK"/>
    <property type="match status" value="1"/>
</dbReference>
<dbReference type="CDD" id="cd24057">
    <property type="entry name" value="ASKHA_NBD_ROK_NAGK"/>
    <property type="match status" value="1"/>
</dbReference>
<dbReference type="InterPro" id="IPR000600">
    <property type="entry name" value="ROK"/>
</dbReference>
<sequence>MKYAFDIGGTKIEFGVFNDQDKILYRQKVPTPLSDREAFVGAIRDLVQAADARFAPQQPGGGASLPGTTQDILANATGVPPVGISFAGGLEPETGAVISANVPPIKGWSIGRELGLILKRPVRVENDADCFALAEARLGAGAGHRTVFAIILGTGVGGGIVVDGRFIGGRSGIRGEWGHGNDVSGALARHGLKSRQCGCGGAACLDPWGAARGMERIHNLLNGGDLASHDITAAWRAGNHAALKTIDVFVDLVAGQLRLMINVLDPDCVPVGGGLAGESGLVARIDAAVRSGVLGRYDHALVMPGRFYEDGGLRGAALLHDRDDMTRATGGNR</sequence>
<dbReference type="SUPFAM" id="SSF53067">
    <property type="entry name" value="Actin-like ATPase domain"/>
    <property type="match status" value="1"/>
</dbReference>
<evidence type="ECO:0000256" key="5">
    <source>
        <dbReference type="ARBA" id="ARBA00022777"/>
    </source>
</evidence>
<dbReference type="GO" id="GO:0046872">
    <property type="term" value="F:metal ion binding"/>
    <property type="evidence" value="ECO:0007669"/>
    <property type="project" value="UniProtKB-KW"/>
</dbReference>
<keyword evidence="6" id="KW-0862">Zinc</keyword>
<reference evidence="10 11" key="1">
    <citation type="submission" date="2014-03" db="EMBL/GenBank/DDBJ databases">
        <title>The draft genome sequence of Thalassospira mesophila JCM 18969.</title>
        <authorList>
            <person name="Lai Q."/>
            <person name="Shao Z."/>
        </authorList>
    </citation>
    <scope>NUCLEOTIDE SEQUENCE [LARGE SCALE GENOMIC DNA]</scope>
    <source>
        <strain evidence="10 11">JCM 18969</strain>
    </source>
</reference>
<accession>A0A1Y2L5Q2</accession>
<keyword evidence="4" id="KW-0547">Nucleotide-binding</keyword>
<keyword evidence="2" id="KW-0808">Transferase</keyword>
<evidence type="ECO:0000256" key="9">
    <source>
        <dbReference type="ARBA" id="ARBA00049065"/>
    </source>
</evidence>
<dbReference type="Proteomes" id="UP000193391">
    <property type="component" value="Unassembled WGS sequence"/>
</dbReference>
<proteinExistence type="predicted"/>
<evidence type="ECO:0000256" key="3">
    <source>
        <dbReference type="ARBA" id="ARBA00022723"/>
    </source>
</evidence>
<keyword evidence="11" id="KW-1185">Reference proteome</keyword>
<evidence type="ECO:0000256" key="7">
    <source>
        <dbReference type="ARBA" id="ARBA00022840"/>
    </source>
</evidence>
<evidence type="ECO:0000256" key="6">
    <source>
        <dbReference type="ARBA" id="ARBA00022833"/>
    </source>
</evidence>
<keyword evidence="3" id="KW-0479">Metal-binding</keyword>
<comment type="catalytic activity">
    <reaction evidence="9">
        <text>N-acetyl-D-glucosamine + ATP = N-acetyl-D-glucosamine 6-phosphate + ADP + H(+)</text>
        <dbReference type="Rhea" id="RHEA:17417"/>
        <dbReference type="ChEBI" id="CHEBI:15378"/>
        <dbReference type="ChEBI" id="CHEBI:30616"/>
        <dbReference type="ChEBI" id="CHEBI:57513"/>
        <dbReference type="ChEBI" id="CHEBI:456216"/>
        <dbReference type="ChEBI" id="CHEBI:506227"/>
        <dbReference type="EC" id="2.7.1.59"/>
    </reaction>
</comment>
<evidence type="ECO:0000256" key="4">
    <source>
        <dbReference type="ARBA" id="ARBA00022741"/>
    </source>
</evidence>
<dbReference type="STRING" id="1293891.TMES_03750"/>
<gene>
    <name evidence="10" type="ORF">TMES_03750</name>
</gene>
<dbReference type="EC" id="2.7.1.59" evidence="1"/>
<dbReference type="EMBL" id="JFKA01000001">
    <property type="protein sequence ID" value="OSQ40803.1"/>
    <property type="molecule type" value="Genomic_DNA"/>
</dbReference>
<evidence type="ECO:0000256" key="1">
    <source>
        <dbReference type="ARBA" id="ARBA00012122"/>
    </source>
</evidence>
<evidence type="ECO:0000313" key="11">
    <source>
        <dbReference type="Proteomes" id="UP000193391"/>
    </source>
</evidence>
<dbReference type="OrthoDB" id="9810372at2"/>
<comment type="caution">
    <text evidence="10">The sequence shown here is derived from an EMBL/GenBank/DDBJ whole genome shotgun (WGS) entry which is preliminary data.</text>
</comment>
<dbReference type="Gene3D" id="3.30.420.40">
    <property type="match status" value="2"/>
</dbReference>
<protein>
    <recommendedName>
        <fullName evidence="1">N-acetylglucosamine kinase</fullName>
        <ecNumber evidence="1">2.7.1.59</ecNumber>
    </recommendedName>
</protein>